<evidence type="ECO:0000256" key="2">
    <source>
        <dbReference type="ARBA" id="ARBA00005028"/>
    </source>
</evidence>
<feature type="active site" description="Proton acceptor" evidence="9">
    <location>
        <position position="319"/>
    </location>
</feature>
<dbReference type="InterPro" id="IPR008183">
    <property type="entry name" value="Aldose_1/G6P_1-epimerase"/>
</dbReference>
<reference evidence="14 15" key="1">
    <citation type="submission" date="2013-08" db="EMBL/GenBank/DDBJ databases">
        <authorList>
            <person name="Durkin A.S."/>
            <person name="Haft D.R."/>
            <person name="McCorrison J."/>
            <person name="Torralba M."/>
            <person name="Gillis M."/>
            <person name="Haft D.H."/>
            <person name="Methe B."/>
            <person name="Sutton G."/>
            <person name="Nelson K.E."/>
        </authorList>
    </citation>
    <scope>NUCLEOTIDE SEQUENCE [LARGE SCALE GENOMIC DNA]</scope>
    <source>
        <strain evidence="13 15">ATCC 35536</strain>
        <strain evidence="12 14">VPI DR56BR1116</strain>
    </source>
</reference>
<sequence length="353" mass="39181">MKTMVQNFGVLSDGTKVSLFTVKNKRMSFSVTDYGCRITSIVLRDSDGRETDVALGYSTLEGYICDESYFGAFVGRFANRIKGAAFTLDGKRYTLDKNDGRNMLHGGFDGWDKKVWKAKTISTEKCAGVEFTRVSKDGEQGFPGNMSVKVRYILDEKNNLTCRYTASTDKACPVNLTNHSYFNLAGKGTIENHVLKLDCPSYLESTSALIPTGKILSVKDTPYDFLKEKRIGRDIKKTGTGYDDCFVTRIYDEKNGRSGVPESAKKIIRVAELRDPESGRAMTVDTNAEAIQLYTGNMLKAVRGKNGRIYGKHSALCLETECFPDSPNIAQFPSCVLLPGKKYESVTVYGFHA</sequence>
<dbReference type="GO" id="GO:0030246">
    <property type="term" value="F:carbohydrate binding"/>
    <property type="evidence" value="ECO:0007669"/>
    <property type="project" value="InterPro"/>
</dbReference>
<dbReference type="InterPro" id="IPR014718">
    <property type="entry name" value="GH-type_carb-bd"/>
</dbReference>
<comment type="similarity">
    <text evidence="3 8">Belongs to the aldose epimerase family.</text>
</comment>
<feature type="binding site" evidence="10">
    <location>
        <position position="243"/>
    </location>
    <ligand>
        <name>beta-D-galactose</name>
        <dbReference type="ChEBI" id="CHEBI:27667"/>
    </ligand>
</feature>
<feature type="binding site" evidence="11">
    <location>
        <begin position="79"/>
        <end position="80"/>
    </location>
    <ligand>
        <name>beta-D-galactose</name>
        <dbReference type="ChEBI" id="CHEBI:27667"/>
    </ligand>
</feature>
<dbReference type="InterPro" id="IPR015443">
    <property type="entry name" value="Aldose_1-epimerase"/>
</dbReference>
<dbReference type="GO" id="GO:0004034">
    <property type="term" value="F:aldose 1-epimerase activity"/>
    <property type="evidence" value="ECO:0007669"/>
    <property type="project" value="UniProtKB-EC"/>
</dbReference>
<dbReference type="InterPro" id="IPR047215">
    <property type="entry name" value="Galactose_mutarotase-like"/>
</dbReference>
<evidence type="ECO:0000256" key="7">
    <source>
        <dbReference type="ARBA" id="ARBA00023277"/>
    </source>
</evidence>
<comment type="pathway">
    <text evidence="2 8">Carbohydrate metabolism; hexose metabolism.</text>
</comment>
<keyword evidence="15" id="KW-1185">Reference proteome</keyword>
<gene>
    <name evidence="13" type="ORF">HMPREF0860_1391</name>
    <name evidence="12" type="ORF">HMPREF1325_1163</name>
</gene>
<evidence type="ECO:0000313" key="15">
    <source>
        <dbReference type="Proteomes" id="UP000016646"/>
    </source>
</evidence>
<dbReference type="InterPro" id="IPR018052">
    <property type="entry name" value="Ald1_epimerase_CS"/>
</dbReference>
<evidence type="ECO:0000256" key="9">
    <source>
        <dbReference type="PIRSR" id="PIRSR005096-1"/>
    </source>
</evidence>
<evidence type="ECO:0000256" key="10">
    <source>
        <dbReference type="PIRSR" id="PIRSR005096-2"/>
    </source>
</evidence>
<dbReference type="GO" id="GO:0033499">
    <property type="term" value="P:galactose catabolic process via UDP-galactose, Leloir pathway"/>
    <property type="evidence" value="ECO:0007669"/>
    <property type="project" value="TreeGrafter"/>
</dbReference>
<keyword evidence="7 8" id="KW-0119">Carbohydrate metabolism</keyword>
<dbReference type="eggNOG" id="COG2017">
    <property type="taxonomic scope" value="Bacteria"/>
</dbReference>
<accession>U1FKW4</accession>
<evidence type="ECO:0000313" key="12">
    <source>
        <dbReference type="EMBL" id="ERF60026.1"/>
    </source>
</evidence>
<dbReference type="STRING" id="1125725.HMPREF1325_1163"/>
<dbReference type="Proteomes" id="UP000016412">
    <property type="component" value="Unassembled WGS sequence"/>
</dbReference>
<organism evidence="12 14">
    <name type="scientific">Treponema socranskii subsp. socranskii VPI DR56BR1116 = ATCC 35536</name>
    <dbReference type="NCBI Taxonomy" id="1125725"/>
    <lineage>
        <taxon>Bacteria</taxon>
        <taxon>Pseudomonadati</taxon>
        <taxon>Spirochaetota</taxon>
        <taxon>Spirochaetia</taxon>
        <taxon>Spirochaetales</taxon>
        <taxon>Treponemataceae</taxon>
        <taxon>Treponema</taxon>
    </lineage>
</organism>
<dbReference type="SUPFAM" id="SSF74650">
    <property type="entry name" value="Galactose mutarotase-like"/>
    <property type="match status" value="1"/>
</dbReference>
<keyword evidence="6 8" id="KW-0413">Isomerase</keyword>
<evidence type="ECO:0000256" key="1">
    <source>
        <dbReference type="ARBA" id="ARBA00001614"/>
    </source>
</evidence>
<dbReference type="GO" id="GO:0006006">
    <property type="term" value="P:glucose metabolic process"/>
    <property type="evidence" value="ECO:0007669"/>
    <property type="project" value="TreeGrafter"/>
</dbReference>
<dbReference type="AlphaFoldDB" id="U1FKW4"/>
<evidence type="ECO:0000256" key="8">
    <source>
        <dbReference type="PIRNR" id="PIRNR005096"/>
    </source>
</evidence>
<dbReference type="EC" id="5.1.3.3" evidence="4 8"/>
<dbReference type="CDD" id="cd09019">
    <property type="entry name" value="galactose_mutarotase_like"/>
    <property type="match status" value="1"/>
</dbReference>
<dbReference type="EMBL" id="AUZJ01000050">
    <property type="protein sequence ID" value="ERF60026.1"/>
    <property type="molecule type" value="Genomic_DNA"/>
</dbReference>
<proteinExistence type="inferred from homology"/>
<feature type="active site" description="Proton donor" evidence="9">
    <location>
        <position position="179"/>
    </location>
</feature>
<evidence type="ECO:0000256" key="6">
    <source>
        <dbReference type="ARBA" id="ARBA00023235"/>
    </source>
</evidence>
<evidence type="ECO:0000256" key="4">
    <source>
        <dbReference type="ARBA" id="ARBA00013185"/>
    </source>
</evidence>
<dbReference type="PANTHER" id="PTHR10091">
    <property type="entry name" value="ALDOSE-1-EPIMERASE"/>
    <property type="match status" value="1"/>
</dbReference>
<evidence type="ECO:0000256" key="3">
    <source>
        <dbReference type="ARBA" id="ARBA00006206"/>
    </source>
</evidence>
<dbReference type="Pfam" id="PF01263">
    <property type="entry name" value="Aldose_epim"/>
    <property type="match status" value="1"/>
</dbReference>
<name>U1FKW4_TRESO</name>
<evidence type="ECO:0000313" key="13">
    <source>
        <dbReference type="EMBL" id="ERK01517.1"/>
    </source>
</evidence>
<dbReference type="OrthoDB" id="9779408at2"/>
<evidence type="ECO:0000256" key="11">
    <source>
        <dbReference type="PIRSR" id="PIRSR005096-3"/>
    </source>
</evidence>
<dbReference type="PATRIC" id="fig|1125725.3.peg.2006"/>
<protein>
    <recommendedName>
        <fullName evidence="5 8">Aldose 1-epimerase</fullName>
        <ecNumber evidence="4 8">5.1.3.3</ecNumber>
    </recommendedName>
</protein>
<dbReference type="PIRSF" id="PIRSF005096">
    <property type="entry name" value="GALM"/>
    <property type="match status" value="1"/>
</dbReference>
<comment type="catalytic activity">
    <reaction evidence="1 8">
        <text>alpha-D-glucose = beta-D-glucose</text>
        <dbReference type="Rhea" id="RHEA:10264"/>
        <dbReference type="ChEBI" id="CHEBI:15903"/>
        <dbReference type="ChEBI" id="CHEBI:17925"/>
        <dbReference type="EC" id="5.1.3.3"/>
    </reaction>
</comment>
<dbReference type="NCBIfam" id="NF008277">
    <property type="entry name" value="PRK11055.1"/>
    <property type="match status" value="1"/>
</dbReference>
<dbReference type="EMBL" id="AVQI01000056">
    <property type="protein sequence ID" value="ERK01517.1"/>
    <property type="molecule type" value="Genomic_DNA"/>
</dbReference>
<dbReference type="Proteomes" id="UP000016646">
    <property type="component" value="Unassembled WGS sequence"/>
</dbReference>
<dbReference type="Gene3D" id="2.70.98.10">
    <property type="match status" value="1"/>
</dbReference>
<dbReference type="InterPro" id="IPR011013">
    <property type="entry name" value="Gal_mutarotase_sf_dom"/>
</dbReference>
<dbReference type="RefSeq" id="WP_021330991.1">
    <property type="nucleotide sequence ID" value="NZ_AUZJ01000050.1"/>
</dbReference>
<dbReference type="PROSITE" id="PS00545">
    <property type="entry name" value="ALDOSE_1_EPIMERASE"/>
    <property type="match status" value="1"/>
</dbReference>
<feature type="binding site" evidence="11">
    <location>
        <begin position="179"/>
        <end position="181"/>
    </location>
    <ligand>
        <name>beta-D-galactose</name>
        <dbReference type="ChEBI" id="CHEBI:27667"/>
    </ligand>
</feature>
<evidence type="ECO:0000256" key="5">
    <source>
        <dbReference type="ARBA" id="ARBA00014165"/>
    </source>
</evidence>
<comment type="caution">
    <text evidence="12">The sequence shown here is derived from an EMBL/GenBank/DDBJ whole genome shotgun (WGS) entry which is preliminary data.</text>
</comment>
<dbReference type="UniPathway" id="UPA00242"/>
<dbReference type="PANTHER" id="PTHR10091:SF0">
    <property type="entry name" value="GALACTOSE MUTAROTASE"/>
    <property type="match status" value="1"/>
</dbReference>
<evidence type="ECO:0000313" key="14">
    <source>
        <dbReference type="Proteomes" id="UP000016412"/>
    </source>
</evidence>